<evidence type="ECO:0000256" key="4">
    <source>
        <dbReference type="ARBA" id="ARBA00023136"/>
    </source>
</evidence>
<keyword evidence="3 7" id="KW-1133">Transmembrane helix</keyword>
<feature type="compositionally biased region" description="Polar residues" evidence="6">
    <location>
        <begin position="289"/>
        <end position="300"/>
    </location>
</feature>
<reference evidence="9" key="2">
    <citation type="submission" date="2023-05" db="EMBL/GenBank/DDBJ databases">
        <authorList>
            <consortium name="Lawrence Berkeley National Laboratory"/>
            <person name="Steindorff A."/>
            <person name="Hensen N."/>
            <person name="Bonometti L."/>
            <person name="Westerberg I."/>
            <person name="Brannstrom I.O."/>
            <person name="Guillou S."/>
            <person name="Cros-Aarteil S."/>
            <person name="Calhoun S."/>
            <person name="Haridas S."/>
            <person name="Kuo A."/>
            <person name="Mondo S."/>
            <person name="Pangilinan J."/>
            <person name="Riley R."/>
            <person name="Labutti K."/>
            <person name="Andreopoulos B."/>
            <person name="Lipzen A."/>
            <person name="Chen C."/>
            <person name="Yanf M."/>
            <person name="Daum C."/>
            <person name="Ng V."/>
            <person name="Clum A."/>
            <person name="Ohm R."/>
            <person name="Martin F."/>
            <person name="Silar P."/>
            <person name="Natvig D."/>
            <person name="Lalanne C."/>
            <person name="Gautier V."/>
            <person name="Ament-Velasquez S.L."/>
            <person name="Kruys A."/>
            <person name="Hutchinson M.I."/>
            <person name="Powell A.J."/>
            <person name="Barry K."/>
            <person name="Miller A.N."/>
            <person name="Grigoriev I.V."/>
            <person name="Debuchy R."/>
            <person name="Gladieux P."/>
            <person name="Thoren M.H."/>
            <person name="Johannesson H."/>
        </authorList>
    </citation>
    <scope>NUCLEOTIDE SEQUENCE</scope>
    <source>
        <strain evidence="9">CBS 990.96</strain>
    </source>
</reference>
<feature type="region of interest" description="Disordered" evidence="6">
    <location>
        <begin position="289"/>
        <end position="314"/>
    </location>
</feature>
<evidence type="ECO:0000256" key="7">
    <source>
        <dbReference type="SAM" id="Phobius"/>
    </source>
</evidence>
<sequence length="344" mass="38505">MTLNDNGTRRLVVNVTVNGVAVLATILRFWCKLTTRNGVHADDWWLLATVISFLGAESAILWGLFDGSEGKEMAEIINELMTGFTPEKLQRMENFLMSLFIGNTILYLSFFLARMSILSLYRRVFATPKFKRACLILMGVNLAFFIGAEVGNFCICIPIDIFWHRLKTGGRCLNFNLFSFIIGLVELVLDTAILVLPIRAIVALQMPTKTKALISGIFLVGGFAIITGILKVYYQYRPNGFYVNFNKSELWYHIHGLTVILCACLPVYGPLRRIASGVVGKMREGYNSSLRRMHGSSGSRSKLREQTDGPNLSHPSGMEMEGFYSHAVNTHKDSTRQLVVVNAV</sequence>
<feature type="domain" description="Rhodopsin" evidence="8">
    <location>
        <begin position="27"/>
        <end position="271"/>
    </location>
</feature>
<keyword evidence="2 7" id="KW-0812">Transmembrane</keyword>
<feature type="transmembrane region" description="Helical" evidence="7">
    <location>
        <begin position="12"/>
        <end position="31"/>
    </location>
</feature>
<feature type="transmembrane region" description="Helical" evidence="7">
    <location>
        <begin position="250"/>
        <end position="271"/>
    </location>
</feature>
<accession>A0AAN6YS75</accession>
<evidence type="ECO:0000256" key="3">
    <source>
        <dbReference type="ARBA" id="ARBA00022989"/>
    </source>
</evidence>
<name>A0AAN6YS75_9PEZI</name>
<dbReference type="EMBL" id="MU865509">
    <property type="protein sequence ID" value="KAK4221867.1"/>
    <property type="molecule type" value="Genomic_DNA"/>
</dbReference>
<evidence type="ECO:0000256" key="5">
    <source>
        <dbReference type="ARBA" id="ARBA00038359"/>
    </source>
</evidence>
<feature type="transmembrane region" description="Helical" evidence="7">
    <location>
        <begin position="175"/>
        <end position="200"/>
    </location>
</feature>
<evidence type="ECO:0000313" key="10">
    <source>
        <dbReference type="Proteomes" id="UP001301958"/>
    </source>
</evidence>
<gene>
    <name evidence="9" type="ORF">QBC38DRAFT_376328</name>
</gene>
<feature type="transmembrane region" description="Helical" evidence="7">
    <location>
        <begin position="212"/>
        <end position="230"/>
    </location>
</feature>
<reference evidence="9" key="1">
    <citation type="journal article" date="2023" name="Mol. Phylogenet. Evol.">
        <title>Genome-scale phylogeny and comparative genomics of the fungal order Sordariales.</title>
        <authorList>
            <person name="Hensen N."/>
            <person name="Bonometti L."/>
            <person name="Westerberg I."/>
            <person name="Brannstrom I.O."/>
            <person name="Guillou S."/>
            <person name="Cros-Aarteil S."/>
            <person name="Calhoun S."/>
            <person name="Haridas S."/>
            <person name="Kuo A."/>
            <person name="Mondo S."/>
            <person name="Pangilinan J."/>
            <person name="Riley R."/>
            <person name="LaButti K."/>
            <person name="Andreopoulos B."/>
            <person name="Lipzen A."/>
            <person name="Chen C."/>
            <person name="Yan M."/>
            <person name="Daum C."/>
            <person name="Ng V."/>
            <person name="Clum A."/>
            <person name="Steindorff A."/>
            <person name="Ohm R.A."/>
            <person name="Martin F."/>
            <person name="Silar P."/>
            <person name="Natvig D.O."/>
            <person name="Lalanne C."/>
            <person name="Gautier V."/>
            <person name="Ament-Velasquez S.L."/>
            <person name="Kruys A."/>
            <person name="Hutchinson M.I."/>
            <person name="Powell A.J."/>
            <person name="Barry K."/>
            <person name="Miller A.N."/>
            <person name="Grigoriev I.V."/>
            <person name="Debuchy R."/>
            <person name="Gladieux P."/>
            <person name="Hiltunen Thoren M."/>
            <person name="Johannesson H."/>
        </authorList>
    </citation>
    <scope>NUCLEOTIDE SEQUENCE</scope>
    <source>
        <strain evidence="9">CBS 990.96</strain>
    </source>
</reference>
<protein>
    <recommendedName>
        <fullName evidence="8">Rhodopsin domain-containing protein</fullName>
    </recommendedName>
</protein>
<dbReference type="InterPro" id="IPR049326">
    <property type="entry name" value="Rhodopsin_dom_fungi"/>
</dbReference>
<evidence type="ECO:0000256" key="6">
    <source>
        <dbReference type="SAM" id="MobiDB-lite"/>
    </source>
</evidence>
<comment type="similarity">
    <text evidence="5">Belongs to the SAT4 family.</text>
</comment>
<evidence type="ECO:0000313" key="9">
    <source>
        <dbReference type="EMBL" id="KAK4221867.1"/>
    </source>
</evidence>
<dbReference type="GO" id="GO:0016020">
    <property type="term" value="C:membrane"/>
    <property type="evidence" value="ECO:0007669"/>
    <property type="project" value="UniProtKB-SubCell"/>
</dbReference>
<comment type="subcellular location">
    <subcellularLocation>
        <location evidence="1">Membrane</location>
        <topology evidence="1">Multi-pass membrane protein</topology>
    </subcellularLocation>
</comment>
<feature type="transmembrane region" description="Helical" evidence="7">
    <location>
        <begin position="43"/>
        <end position="65"/>
    </location>
</feature>
<dbReference type="AlphaFoldDB" id="A0AAN6YS75"/>
<evidence type="ECO:0000259" key="8">
    <source>
        <dbReference type="Pfam" id="PF20684"/>
    </source>
</evidence>
<organism evidence="9 10">
    <name type="scientific">Podospora fimiseda</name>
    <dbReference type="NCBI Taxonomy" id="252190"/>
    <lineage>
        <taxon>Eukaryota</taxon>
        <taxon>Fungi</taxon>
        <taxon>Dikarya</taxon>
        <taxon>Ascomycota</taxon>
        <taxon>Pezizomycotina</taxon>
        <taxon>Sordariomycetes</taxon>
        <taxon>Sordariomycetidae</taxon>
        <taxon>Sordariales</taxon>
        <taxon>Podosporaceae</taxon>
        <taxon>Podospora</taxon>
    </lineage>
</organism>
<keyword evidence="4 7" id="KW-0472">Membrane</keyword>
<dbReference type="PANTHER" id="PTHR33048:SF47">
    <property type="entry name" value="INTEGRAL MEMBRANE PROTEIN-RELATED"/>
    <property type="match status" value="1"/>
</dbReference>
<feature type="transmembrane region" description="Helical" evidence="7">
    <location>
        <begin position="134"/>
        <end position="163"/>
    </location>
</feature>
<feature type="transmembrane region" description="Helical" evidence="7">
    <location>
        <begin position="95"/>
        <end position="113"/>
    </location>
</feature>
<comment type="caution">
    <text evidence="9">The sequence shown here is derived from an EMBL/GenBank/DDBJ whole genome shotgun (WGS) entry which is preliminary data.</text>
</comment>
<dbReference type="Proteomes" id="UP001301958">
    <property type="component" value="Unassembled WGS sequence"/>
</dbReference>
<keyword evidence="10" id="KW-1185">Reference proteome</keyword>
<evidence type="ECO:0000256" key="1">
    <source>
        <dbReference type="ARBA" id="ARBA00004141"/>
    </source>
</evidence>
<dbReference type="InterPro" id="IPR052337">
    <property type="entry name" value="SAT4-like"/>
</dbReference>
<evidence type="ECO:0000256" key="2">
    <source>
        <dbReference type="ARBA" id="ARBA00022692"/>
    </source>
</evidence>
<dbReference type="Pfam" id="PF20684">
    <property type="entry name" value="Fung_rhodopsin"/>
    <property type="match status" value="1"/>
</dbReference>
<dbReference type="PANTHER" id="PTHR33048">
    <property type="entry name" value="PTH11-LIKE INTEGRAL MEMBRANE PROTEIN (AFU_ORTHOLOGUE AFUA_5G11245)"/>
    <property type="match status" value="1"/>
</dbReference>
<proteinExistence type="inferred from homology"/>